<dbReference type="AlphaFoldDB" id="A0AAJ4TIZ2"/>
<gene>
    <name evidence="2" type="ORF">KOF27_03830</name>
</gene>
<proteinExistence type="predicted"/>
<organism evidence="2 3">
    <name type="scientific">Providencia rettgeri</name>
    <dbReference type="NCBI Taxonomy" id="587"/>
    <lineage>
        <taxon>Bacteria</taxon>
        <taxon>Pseudomonadati</taxon>
        <taxon>Pseudomonadota</taxon>
        <taxon>Gammaproteobacteria</taxon>
        <taxon>Enterobacterales</taxon>
        <taxon>Morganellaceae</taxon>
        <taxon>Providencia</taxon>
    </lineage>
</organism>
<evidence type="ECO:0000313" key="3">
    <source>
        <dbReference type="Proteomes" id="UP000682358"/>
    </source>
</evidence>
<sequence length="118" mass="13662">MINKLIELEKKLHNSTNRQNSDFLREILHEDFFEFGRSGFSTDKLDTLASLANETAKTIYAENFHCSQLSDNTMLMTYISFEQQDGGKTKLTNRSSIWLKNSANQWQLRFHQGTPANL</sequence>
<dbReference type="SUPFAM" id="SSF54427">
    <property type="entry name" value="NTF2-like"/>
    <property type="match status" value="1"/>
</dbReference>
<dbReference type="EMBL" id="CP076405">
    <property type="protein sequence ID" value="QWQ21496.1"/>
    <property type="molecule type" value="Genomic_DNA"/>
</dbReference>
<evidence type="ECO:0000259" key="1">
    <source>
        <dbReference type="Pfam" id="PF14534"/>
    </source>
</evidence>
<dbReference type="RefSeq" id="WP_140172125.1">
    <property type="nucleotide sequence ID" value="NZ_CAHPQZ010000010.1"/>
</dbReference>
<dbReference type="Proteomes" id="UP000682358">
    <property type="component" value="Chromosome"/>
</dbReference>
<dbReference type="Gene3D" id="3.10.450.50">
    <property type="match status" value="1"/>
</dbReference>
<name>A0AAJ4TIZ2_PRORE</name>
<protein>
    <submittedName>
        <fullName evidence="2">Nuclear transport factor 2 family protein</fullName>
    </submittedName>
</protein>
<dbReference type="InterPro" id="IPR027843">
    <property type="entry name" value="DUF4440"/>
</dbReference>
<accession>A0AAJ4TIZ2</accession>
<feature type="domain" description="DUF4440" evidence="1">
    <location>
        <begin position="6"/>
        <end position="108"/>
    </location>
</feature>
<reference evidence="2" key="1">
    <citation type="submission" date="2021-06" db="EMBL/GenBank/DDBJ databases">
        <title>Emergence of genetically related NDM-1-producing Providencia rettgeri strains in Argentina.</title>
        <authorList>
            <person name="Pasteran F."/>
            <person name="Meo A."/>
            <person name="Gomez S."/>
            <person name="Derdoy L."/>
            <person name="Albronoz E."/>
            <person name="Faccone D."/>
            <person name="Guerriero L."/>
            <person name="Archuby D."/>
            <person name="Tarzia A."/>
            <person name="Lopez M."/>
            <person name="Corso A."/>
        </authorList>
    </citation>
    <scope>NUCLEOTIDE SEQUENCE</scope>
    <source>
        <strain evidence="2">PreM15628</strain>
    </source>
</reference>
<dbReference type="Pfam" id="PF14534">
    <property type="entry name" value="DUF4440"/>
    <property type="match status" value="1"/>
</dbReference>
<evidence type="ECO:0000313" key="2">
    <source>
        <dbReference type="EMBL" id="QWQ21496.1"/>
    </source>
</evidence>
<dbReference type="InterPro" id="IPR032710">
    <property type="entry name" value="NTF2-like_dom_sf"/>
</dbReference>